<evidence type="ECO:0000256" key="3">
    <source>
        <dbReference type="ARBA" id="ARBA00023027"/>
    </source>
</evidence>
<keyword evidence="3" id="KW-0520">NAD</keyword>
<dbReference type="EMBL" id="JACRSX010000011">
    <property type="protein sequence ID" value="MBC8562764.1"/>
    <property type="molecule type" value="Genomic_DNA"/>
</dbReference>
<evidence type="ECO:0000313" key="8">
    <source>
        <dbReference type="Proteomes" id="UP000606193"/>
    </source>
</evidence>
<gene>
    <name evidence="7" type="ORF">H8704_09025</name>
</gene>
<evidence type="ECO:0000313" key="7">
    <source>
        <dbReference type="EMBL" id="MBC8562764.1"/>
    </source>
</evidence>
<dbReference type="InterPro" id="IPR036291">
    <property type="entry name" value="NAD(P)-bd_dom_sf"/>
</dbReference>
<evidence type="ECO:0000256" key="1">
    <source>
        <dbReference type="ARBA" id="ARBA00005854"/>
    </source>
</evidence>
<dbReference type="Proteomes" id="UP000606193">
    <property type="component" value="Unassembled WGS sequence"/>
</dbReference>
<dbReference type="InterPro" id="IPR006140">
    <property type="entry name" value="D-isomer_DH_NAD-bd"/>
</dbReference>
<evidence type="ECO:0000259" key="5">
    <source>
        <dbReference type="Pfam" id="PF00389"/>
    </source>
</evidence>
<accession>A0ABR7N2M6</accession>
<feature type="domain" description="D-isomer specific 2-hydroxyacid dehydrogenase catalytic" evidence="5">
    <location>
        <begin position="12"/>
        <end position="316"/>
    </location>
</feature>
<dbReference type="SUPFAM" id="SSF51735">
    <property type="entry name" value="NAD(P)-binding Rossmann-fold domains"/>
    <property type="match status" value="1"/>
</dbReference>
<dbReference type="RefSeq" id="WP_249298039.1">
    <property type="nucleotide sequence ID" value="NZ_JACRSX010000011.1"/>
</dbReference>
<dbReference type="InterPro" id="IPR043322">
    <property type="entry name" value="CtBP"/>
</dbReference>
<comment type="caution">
    <text evidence="7">The sequence shown here is derived from an EMBL/GenBank/DDBJ whole genome shotgun (WGS) entry which is preliminary data.</text>
</comment>
<dbReference type="Gene3D" id="3.40.50.720">
    <property type="entry name" value="NAD(P)-binding Rossmann-like Domain"/>
    <property type="match status" value="2"/>
</dbReference>
<organism evidence="7 8">
    <name type="scientific">Jutongia huaianensis</name>
    <dbReference type="NCBI Taxonomy" id="2763668"/>
    <lineage>
        <taxon>Bacteria</taxon>
        <taxon>Bacillati</taxon>
        <taxon>Bacillota</taxon>
        <taxon>Clostridia</taxon>
        <taxon>Lachnospirales</taxon>
        <taxon>Lachnospiraceae</taxon>
        <taxon>Jutongia</taxon>
    </lineage>
</organism>
<evidence type="ECO:0000256" key="2">
    <source>
        <dbReference type="ARBA" id="ARBA00023002"/>
    </source>
</evidence>
<dbReference type="PANTHER" id="PTHR43761:SF1">
    <property type="entry name" value="D-ISOMER SPECIFIC 2-HYDROXYACID DEHYDROGENASE CATALYTIC DOMAIN-CONTAINING PROTEIN-RELATED"/>
    <property type="match status" value="1"/>
</dbReference>
<evidence type="ECO:0000256" key="4">
    <source>
        <dbReference type="RuleBase" id="RU003719"/>
    </source>
</evidence>
<sequence length="323" mass="36227">MKILFCDYQIPVPHTYEKKLIEKEIPGAVFEEYVYEGDEKELYDKVADADAIMTCFLKIGRVLLEHAPKLKMISVDATGYGDVDVDAAKEKGICVATLGDYCTDEVANHTMALILALVKQLKPYDELIQEKQVYRFRELEAPVKISRQKLAIVGYGRIGRAVAKRAAVFGFEILAVTRHPEQYGKKENGATYVSVEEALKEADIVSNHMNQTPENEDYFDWDKFCQMKKTAYFVNVGRGACVSETALARALDEGEIAGAGLDVLKGTQPDLEKTNLCHRPNVILTPHSAFYSKEVMEFLAETPARNVIYYFGGQKNKISNIVC</sequence>
<dbReference type="SUPFAM" id="SSF52283">
    <property type="entry name" value="Formate/glycerate dehydrogenase catalytic domain-like"/>
    <property type="match status" value="1"/>
</dbReference>
<comment type="similarity">
    <text evidence="1 4">Belongs to the D-isomer specific 2-hydroxyacid dehydrogenase family.</text>
</comment>
<keyword evidence="2 4" id="KW-0560">Oxidoreductase</keyword>
<keyword evidence="8" id="KW-1185">Reference proteome</keyword>
<dbReference type="InterPro" id="IPR006139">
    <property type="entry name" value="D-isomer_2_OHA_DH_cat_dom"/>
</dbReference>
<dbReference type="PANTHER" id="PTHR43761">
    <property type="entry name" value="D-ISOMER SPECIFIC 2-HYDROXYACID DEHYDROGENASE FAMILY PROTEIN (AFU_ORTHOLOGUE AFUA_1G13630)"/>
    <property type="match status" value="1"/>
</dbReference>
<protein>
    <submittedName>
        <fullName evidence="7">C-terminal binding protein</fullName>
    </submittedName>
</protein>
<reference evidence="7 8" key="1">
    <citation type="submission" date="2020-08" db="EMBL/GenBank/DDBJ databases">
        <title>Genome public.</title>
        <authorList>
            <person name="Liu C."/>
            <person name="Sun Q."/>
        </authorList>
    </citation>
    <scope>NUCLEOTIDE SEQUENCE [LARGE SCALE GENOMIC DNA]</scope>
    <source>
        <strain evidence="7 8">NSJ-37</strain>
    </source>
</reference>
<dbReference type="InterPro" id="IPR050418">
    <property type="entry name" value="D-iso_2-hydroxyacid_DH_PdxB"/>
</dbReference>
<name>A0ABR7N2M6_9FIRM</name>
<feature type="domain" description="D-isomer specific 2-hydroxyacid dehydrogenase NAD-binding" evidence="6">
    <location>
        <begin position="111"/>
        <end position="289"/>
    </location>
</feature>
<dbReference type="CDD" id="cd05299">
    <property type="entry name" value="CtBP_dh"/>
    <property type="match status" value="1"/>
</dbReference>
<dbReference type="Pfam" id="PF00389">
    <property type="entry name" value="2-Hacid_dh"/>
    <property type="match status" value="1"/>
</dbReference>
<dbReference type="Pfam" id="PF02826">
    <property type="entry name" value="2-Hacid_dh_C"/>
    <property type="match status" value="1"/>
</dbReference>
<proteinExistence type="inferred from homology"/>
<evidence type="ECO:0000259" key="6">
    <source>
        <dbReference type="Pfam" id="PF02826"/>
    </source>
</evidence>